<evidence type="ECO:0000259" key="10">
    <source>
        <dbReference type="PROSITE" id="PS51192"/>
    </source>
</evidence>
<dbReference type="OrthoDB" id="10253254at2759"/>
<dbReference type="FunFam" id="3.40.50.300:FF:000007">
    <property type="entry name" value="Pre-mRNA-splicing factor ATP-dependent RNA helicase"/>
    <property type="match status" value="1"/>
</dbReference>
<dbReference type="InterPro" id="IPR007502">
    <property type="entry name" value="Helicase-assoc_dom"/>
</dbReference>
<reference evidence="12 13" key="1">
    <citation type="submission" date="2016-08" db="EMBL/GenBank/DDBJ databases">
        <title>Genomes of anaerobic fungi encode conserved fungal cellulosomes for biomass hydrolysis.</title>
        <authorList>
            <consortium name="DOE Joint Genome Institute"/>
            <person name="Haitjema C.H."/>
            <person name="Gilmore S.P."/>
            <person name="Henske J.K."/>
            <person name="Solomon K.V."/>
            <person name="De Groot R."/>
            <person name="Kuo A."/>
            <person name="Mondo S.J."/>
            <person name="Salamov A.A."/>
            <person name="Labutti K."/>
            <person name="Zhao Z."/>
            <person name="Chiniquy J."/>
            <person name="Barry K."/>
            <person name="Brewer H.M."/>
            <person name="Purvine S.O."/>
            <person name="Wright A.T."/>
            <person name="Boxma B."/>
            <person name="Van Alen T."/>
            <person name="Hackstein J.H."/>
            <person name="Baker S.E."/>
            <person name="Grigoriev I.V."/>
            <person name="O'Malley M.A."/>
        </authorList>
    </citation>
    <scope>NUCLEOTIDE SEQUENCE [LARGE SCALE GENOMIC DNA]</scope>
    <source>
        <strain evidence="13">finn</strain>
    </source>
</reference>
<keyword evidence="4" id="KW-0547">Nucleotide-binding</keyword>
<dbReference type="Gene3D" id="1.20.120.1080">
    <property type="match status" value="1"/>
</dbReference>
<keyword evidence="3" id="KW-0507">mRNA processing</keyword>
<dbReference type="AlphaFoldDB" id="A0A1Y1UZ92"/>
<dbReference type="SMART" id="SM00490">
    <property type="entry name" value="HELICc"/>
    <property type="match status" value="1"/>
</dbReference>
<evidence type="ECO:0000259" key="11">
    <source>
        <dbReference type="PROSITE" id="PS51194"/>
    </source>
</evidence>
<evidence type="ECO:0000313" key="12">
    <source>
        <dbReference type="EMBL" id="ORX43149.1"/>
    </source>
</evidence>
<dbReference type="PROSITE" id="PS51194">
    <property type="entry name" value="HELICASE_CTER"/>
    <property type="match status" value="1"/>
</dbReference>
<dbReference type="InterPro" id="IPR014001">
    <property type="entry name" value="Helicase_ATP-bd"/>
</dbReference>
<comment type="catalytic activity">
    <reaction evidence="9">
        <text>ATP + H2O = ADP + phosphate + H(+)</text>
        <dbReference type="Rhea" id="RHEA:13065"/>
        <dbReference type="ChEBI" id="CHEBI:15377"/>
        <dbReference type="ChEBI" id="CHEBI:15378"/>
        <dbReference type="ChEBI" id="CHEBI:30616"/>
        <dbReference type="ChEBI" id="CHEBI:43474"/>
        <dbReference type="ChEBI" id="CHEBI:456216"/>
        <dbReference type="EC" id="3.6.4.13"/>
    </reaction>
</comment>
<dbReference type="Proteomes" id="UP000193719">
    <property type="component" value="Unassembled WGS sequence"/>
</dbReference>
<dbReference type="GO" id="GO:0006397">
    <property type="term" value="P:mRNA processing"/>
    <property type="evidence" value="ECO:0007669"/>
    <property type="project" value="UniProtKB-KW"/>
</dbReference>
<name>A0A1Y1UZ92_9FUNG</name>
<dbReference type="Pfam" id="PF00271">
    <property type="entry name" value="Helicase_C"/>
    <property type="match status" value="1"/>
</dbReference>
<dbReference type="SMART" id="SM00487">
    <property type="entry name" value="DEXDc"/>
    <property type="match status" value="1"/>
</dbReference>
<feature type="domain" description="Helicase C-terminal" evidence="11">
    <location>
        <begin position="250"/>
        <end position="424"/>
    </location>
</feature>
<dbReference type="SUPFAM" id="SSF52540">
    <property type="entry name" value="P-loop containing nucleoside triphosphate hydrolases"/>
    <property type="match status" value="1"/>
</dbReference>
<dbReference type="GO" id="GO:0003723">
    <property type="term" value="F:RNA binding"/>
    <property type="evidence" value="ECO:0007669"/>
    <property type="project" value="TreeGrafter"/>
</dbReference>
<dbReference type="PANTHER" id="PTHR18934">
    <property type="entry name" value="ATP-DEPENDENT RNA HELICASE"/>
    <property type="match status" value="1"/>
</dbReference>
<evidence type="ECO:0000256" key="5">
    <source>
        <dbReference type="ARBA" id="ARBA00022801"/>
    </source>
</evidence>
<dbReference type="InterPro" id="IPR011709">
    <property type="entry name" value="DEAD-box_helicase_OB_fold"/>
</dbReference>
<comment type="similarity">
    <text evidence="1">Belongs to the DEAD box helicase family. DEAH subfamily.</text>
</comment>
<protein>
    <recommendedName>
        <fullName evidence="2">RNA helicase</fullName>
        <ecNumber evidence="2">3.6.4.13</ecNumber>
    </recommendedName>
</protein>
<dbReference type="GO" id="GO:0003724">
    <property type="term" value="F:RNA helicase activity"/>
    <property type="evidence" value="ECO:0007669"/>
    <property type="project" value="UniProtKB-EC"/>
</dbReference>
<keyword evidence="13" id="KW-1185">Reference proteome</keyword>
<comment type="caution">
    <text evidence="12">The sequence shown here is derived from an EMBL/GenBank/DDBJ whole genome shotgun (WGS) entry which is preliminary data.</text>
</comment>
<evidence type="ECO:0000313" key="13">
    <source>
        <dbReference type="Proteomes" id="UP000193719"/>
    </source>
</evidence>
<dbReference type="CDD" id="cd18791">
    <property type="entry name" value="SF2_C_RHA"/>
    <property type="match status" value="1"/>
</dbReference>
<dbReference type="STRING" id="1754191.A0A1Y1UZ92"/>
<dbReference type="EC" id="3.6.4.13" evidence="2"/>
<evidence type="ECO:0000256" key="3">
    <source>
        <dbReference type="ARBA" id="ARBA00022664"/>
    </source>
</evidence>
<reference evidence="12 13" key="2">
    <citation type="submission" date="2016-08" db="EMBL/GenBank/DDBJ databases">
        <title>Pervasive Adenine N6-methylation of Active Genes in Fungi.</title>
        <authorList>
            <consortium name="DOE Joint Genome Institute"/>
            <person name="Mondo S.J."/>
            <person name="Dannebaum R.O."/>
            <person name="Kuo R.C."/>
            <person name="Labutti K."/>
            <person name="Haridas S."/>
            <person name="Kuo A."/>
            <person name="Salamov A."/>
            <person name="Ahrendt S.R."/>
            <person name="Lipzen A."/>
            <person name="Sullivan W."/>
            <person name="Andreopoulos W.B."/>
            <person name="Clum A."/>
            <person name="Lindquist E."/>
            <person name="Daum C."/>
            <person name="Ramamoorthy G.K."/>
            <person name="Gryganskyi A."/>
            <person name="Culley D."/>
            <person name="Magnuson J.K."/>
            <person name="James T.Y."/>
            <person name="O'Malley M.A."/>
            <person name="Stajich J.E."/>
            <person name="Spatafora J.W."/>
            <person name="Visel A."/>
            <person name="Grigoriev I.V."/>
        </authorList>
    </citation>
    <scope>NUCLEOTIDE SEQUENCE [LARGE SCALE GENOMIC DNA]</scope>
    <source>
        <strain evidence="13">finn</strain>
    </source>
</reference>
<keyword evidence="8" id="KW-0508">mRNA splicing</keyword>
<organism evidence="12 13">
    <name type="scientific">Piromyces finnis</name>
    <dbReference type="NCBI Taxonomy" id="1754191"/>
    <lineage>
        <taxon>Eukaryota</taxon>
        <taxon>Fungi</taxon>
        <taxon>Fungi incertae sedis</taxon>
        <taxon>Chytridiomycota</taxon>
        <taxon>Chytridiomycota incertae sedis</taxon>
        <taxon>Neocallimastigomycetes</taxon>
        <taxon>Neocallimastigales</taxon>
        <taxon>Neocallimastigaceae</taxon>
        <taxon>Piromyces</taxon>
    </lineage>
</organism>
<evidence type="ECO:0000256" key="7">
    <source>
        <dbReference type="ARBA" id="ARBA00022840"/>
    </source>
</evidence>
<dbReference type="Pfam" id="PF21010">
    <property type="entry name" value="HA2_C"/>
    <property type="match status" value="1"/>
</dbReference>
<dbReference type="Pfam" id="PF07717">
    <property type="entry name" value="OB_NTP_bind"/>
    <property type="match status" value="1"/>
</dbReference>
<keyword evidence="5" id="KW-0378">Hydrolase</keyword>
<evidence type="ECO:0000256" key="4">
    <source>
        <dbReference type="ARBA" id="ARBA00022741"/>
    </source>
</evidence>
<sequence>MAFWRPGTVAPGSNVTTDNDDETIIIYNPYDNKISINQQKINLPVYRNKIHILYLVEKYQVVIVVGQTGSGKTTQIPQYLYEAGWTSNGKMIACIQPRRVAATTMATRVAKEMGVNLGLEVGYSVRFDEKYDENLTKIKYMTDGMLFREMMIDPLLRNYSVIMVDEAHERSIYTDLIIGLIKKIIKKREDLKIIIASATLDVESFYNFYNNNRTNDNSKDNVAVISVEGRNYPIDIMYLKEPCDNYINKSIETALKIHMNEEQGDILIFLTGKDEVNEVVQELTEKSYNLNKKMKLLALPIYSGLDTEDQMKVFEKPPLNTRKVIVATNIAEASITIDGIKYVIDCGFVKLKAFNPTTGMENLMVMPCSKASIQQRSGRAGRTSSGKVYRLFTEEAFKTLADNTVSEIQRSNLATIVLQLKALGIENILRFNFLTSPPAQLVVNALELLYSLNALDDYGRLTDPFGMRLAEFPVEPMLGTMLLNSQKFECGKEILTIAAMISVENIFICPNSAKHEADEEKRKFSVEEGDHITYINVYHAFLENKKSSKWCYKHFLNYHSLLQAVSVRNQLVKYFHRFNLPIKSCEGDIDRLRKCIVSGFFSQAAKLQIDGSYRTVRNDVELHIHPTSVLFKRSPKWVIFNQVVQTTKYYMRSVSVIEPEWLSELAPHFYKIKETKK</sequence>
<dbReference type="InterPro" id="IPR002464">
    <property type="entry name" value="DNA/RNA_helicase_DEAH_CS"/>
</dbReference>
<dbReference type="InterPro" id="IPR011545">
    <property type="entry name" value="DEAD/DEAH_box_helicase_dom"/>
</dbReference>
<dbReference type="Pfam" id="PF04408">
    <property type="entry name" value="WHD_HA2"/>
    <property type="match status" value="1"/>
</dbReference>
<keyword evidence="6 12" id="KW-0347">Helicase</keyword>
<proteinExistence type="inferred from homology"/>
<dbReference type="Pfam" id="PF00270">
    <property type="entry name" value="DEAD"/>
    <property type="match status" value="1"/>
</dbReference>
<accession>A0A1Y1UZ92</accession>
<dbReference type="GO" id="GO:0005524">
    <property type="term" value="F:ATP binding"/>
    <property type="evidence" value="ECO:0007669"/>
    <property type="project" value="UniProtKB-KW"/>
</dbReference>
<dbReference type="Gene3D" id="3.40.50.300">
    <property type="entry name" value="P-loop containing nucleotide triphosphate hydrolases"/>
    <property type="match status" value="2"/>
</dbReference>
<evidence type="ECO:0000256" key="9">
    <source>
        <dbReference type="ARBA" id="ARBA00047984"/>
    </source>
</evidence>
<dbReference type="SMART" id="SM00847">
    <property type="entry name" value="HA2"/>
    <property type="match status" value="1"/>
</dbReference>
<dbReference type="InterPro" id="IPR048333">
    <property type="entry name" value="HA2_WH"/>
</dbReference>
<dbReference type="PROSITE" id="PS51192">
    <property type="entry name" value="HELICASE_ATP_BIND_1"/>
    <property type="match status" value="1"/>
</dbReference>
<dbReference type="GO" id="GO:0016787">
    <property type="term" value="F:hydrolase activity"/>
    <property type="evidence" value="ECO:0007669"/>
    <property type="project" value="UniProtKB-KW"/>
</dbReference>
<dbReference type="InterPro" id="IPR027417">
    <property type="entry name" value="P-loop_NTPase"/>
</dbReference>
<feature type="domain" description="Helicase ATP-binding" evidence="10">
    <location>
        <begin position="53"/>
        <end position="218"/>
    </location>
</feature>
<evidence type="ECO:0000256" key="8">
    <source>
        <dbReference type="ARBA" id="ARBA00023187"/>
    </source>
</evidence>
<dbReference type="InterPro" id="IPR001650">
    <property type="entry name" value="Helicase_C-like"/>
</dbReference>
<evidence type="ECO:0000256" key="2">
    <source>
        <dbReference type="ARBA" id="ARBA00012552"/>
    </source>
</evidence>
<evidence type="ECO:0000256" key="1">
    <source>
        <dbReference type="ARBA" id="ARBA00008792"/>
    </source>
</evidence>
<dbReference type="PANTHER" id="PTHR18934:SF136">
    <property type="entry name" value="ATP-DEPENDENT RNA HELICASE DHX35-RELATED"/>
    <property type="match status" value="1"/>
</dbReference>
<dbReference type="GO" id="GO:0008380">
    <property type="term" value="P:RNA splicing"/>
    <property type="evidence" value="ECO:0007669"/>
    <property type="project" value="UniProtKB-KW"/>
</dbReference>
<dbReference type="GO" id="GO:0071013">
    <property type="term" value="C:catalytic step 2 spliceosome"/>
    <property type="evidence" value="ECO:0007669"/>
    <property type="project" value="TreeGrafter"/>
</dbReference>
<dbReference type="FunFam" id="3.40.50.300:FF:000578">
    <property type="entry name" value="probable ATP-dependent RNA helicase DHX35"/>
    <property type="match status" value="1"/>
</dbReference>
<keyword evidence="7" id="KW-0067">ATP-binding</keyword>
<gene>
    <name evidence="12" type="ORF">BCR36DRAFT_586818</name>
</gene>
<evidence type="ECO:0000256" key="6">
    <source>
        <dbReference type="ARBA" id="ARBA00022806"/>
    </source>
</evidence>
<dbReference type="PROSITE" id="PS00690">
    <property type="entry name" value="DEAH_ATP_HELICASE"/>
    <property type="match status" value="1"/>
</dbReference>
<dbReference type="EMBL" id="MCFH01000055">
    <property type="protein sequence ID" value="ORX43149.1"/>
    <property type="molecule type" value="Genomic_DNA"/>
</dbReference>